<keyword evidence="3" id="KW-0812">Transmembrane</keyword>
<evidence type="ECO:0000313" key="5">
    <source>
        <dbReference type="Proteomes" id="UP000007161"/>
    </source>
</evidence>
<evidence type="ECO:0000256" key="1">
    <source>
        <dbReference type="PROSITE-ProRule" id="PRU00339"/>
    </source>
</evidence>
<feature type="transmembrane region" description="Helical" evidence="3">
    <location>
        <begin position="139"/>
        <end position="164"/>
    </location>
</feature>
<dbReference type="EMBL" id="CP003257">
    <property type="protein sequence ID" value="AEX86255.1"/>
    <property type="molecule type" value="Genomic_DNA"/>
</dbReference>
<dbReference type="Proteomes" id="UP000007161">
    <property type="component" value="Chromosome"/>
</dbReference>
<evidence type="ECO:0000256" key="3">
    <source>
        <dbReference type="SAM" id="Phobius"/>
    </source>
</evidence>
<name>H2J6A7_MARPK</name>
<evidence type="ECO:0000313" key="4">
    <source>
        <dbReference type="EMBL" id="AEX86255.1"/>
    </source>
</evidence>
<feature type="region of interest" description="Disordered" evidence="2">
    <location>
        <begin position="270"/>
        <end position="347"/>
    </location>
</feature>
<dbReference type="RefSeq" id="WP_014297326.1">
    <property type="nucleotide sequence ID" value="NC_016751.1"/>
</dbReference>
<keyword evidence="1" id="KW-0802">TPR repeat</keyword>
<dbReference type="SUPFAM" id="SSF48452">
    <property type="entry name" value="TPR-like"/>
    <property type="match status" value="1"/>
</dbReference>
<dbReference type="HOGENOM" id="CLU_637447_0_0_0"/>
<keyword evidence="3" id="KW-1133">Transmembrane helix</keyword>
<dbReference type="eggNOG" id="ENOG502ZSSK">
    <property type="taxonomic scope" value="Bacteria"/>
</dbReference>
<dbReference type="STRING" id="443254.Marpi_1874"/>
<sequence length="430" mass="49540">MESKSKVLILLIFIILNIVIFSQTLLEKAEVYYFNGKSSFQSGEYKAAERYFQEALSLTAEIEIKYPDIRYMLGWTKFYLKKYTEAEKYLKYYPNDEKVQLALKSIREGNIEEDLHFKSANITTEEATGTEEEKIKIPITAYIIASAIILLIILLLVGLSYFFVFRKYSLGAKGAKVEKEEEETIEEVEVEEEVIPVEEILEVKVDELEELWQEYEKMKQKMDIDEEEISNESVLPEAEPQNAPPPPPPPPAPQIQDNTEENLEELDVDNLLEESEPPQNVEENIEEENMTEENIEENIEEQVEEKNIDIEDLIEEKNQETGEEENTEAENETDTDEGDNTIDEVIEKDKVKNLDEIETVKPHMEVVAKYNKIMKEPGGAIVASNVKGIESLENLDEEVANKGGVYSKGDLHTIFKEIFAERNRDELMIE</sequence>
<feature type="repeat" description="TPR" evidence="1">
    <location>
        <begin position="29"/>
        <end position="62"/>
    </location>
</feature>
<proteinExistence type="predicted"/>
<feature type="compositionally biased region" description="Acidic residues" evidence="2">
    <location>
        <begin position="283"/>
        <end position="303"/>
    </location>
</feature>
<accession>H2J6A7</accession>
<dbReference type="OrthoDB" id="49691at2"/>
<gene>
    <name evidence="4" type="ordered locus">Marpi_1874</name>
</gene>
<feature type="transmembrane region" description="Helical" evidence="3">
    <location>
        <begin position="7"/>
        <end position="26"/>
    </location>
</feature>
<feature type="compositionally biased region" description="Basic and acidic residues" evidence="2">
    <location>
        <begin position="304"/>
        <end position="320"/>
    </location>
</feature>
<dbReference type="Pfam" id="PF13181">
    <property type="entry name" value="TPR_8"/>
    <property type="match status" value="2"/>
</dbReference>
<dbReference type="InterPro" id="IPR011990">
    <property type="entry name" value="TPR-like_helical_dom_sf"/>
</dbReference>
<dbReference type="Gene3D" id="1.25.40.10">
    <property type="entry name" value="Tetratricopeptide repeat domain"/>
    <property type="match status" value="1"/>
</dbReference>
<reference evidence="4 5" key="1">
    <citation type="journal article" date="2012" name="J. Bacteriol.">
        <title>Complete Genome Sequence of the Thermophilic, Piezophilic, Heterotrophic Bacterium Marinitoga piezophila KA3.</title>
        <authorList>
            <person name="Lucas S."/>
            <person name="Han J."/>
            <person name="Lapidus A."/>
            <person name="Cheng J.F."/>
            <person name="Goodwin L.A."/>
            <person name="Pitluck S."/>
            <person name="Peters L."/>
            <person name="Mikhailova N."/>
            <person name="Teshima H."/>
            <person name="Detter J.C."/>
            <person name="Han C."/>
            <person name="Tapia R."/>
            <person name="Land M."/>
            <person name="Hauser L."/>
            <person name="Kyrpides N.C."/>
            <person name="Ivanova N."/>
            <person name="Pagani I."/>
            <person name="Vannier P."/>
            <person name="Oger P."/>
            <person name="Bartlett D.H."/>
            <person name="Noll K.M."/>
            <person name="Woyke T."/>
            <person name="Jebbar M."/>
        </authorList>
    </citation>
    <scope>NUCLEOTIDE SEQUENCE [LARGE SCALE GENOMIC DNA]</scope>
    <source>
        <strain evidence="5">DSM 14283 / JCM 11233 / KA3</strain>
    </source>
</reference>
<reference evidence="5" key="2">
    <citation type="submission" date="2012-01" db="EMBL/GenBank/DDBJ databases">
        <title>Complete sequence of chromosome of Marinitoga piezophila KA3.</title>
        <authorList>
            <person name="Lucas S."/>
            <person name="Han J."/>
            <person name="Lapidus A."/>
            <person name="Cheng J.-F."/>
            <person name="Goodwin L."/>
            <person name="Pitluck S."/>
            <person name="Peters L."/>
            <person name="Mikhailova N."/>
            <person name="Teshima H."/>
            <person name="Detter J.C."/>
            <person name="Han C."/>
            <person name="Tapia R."/>
            <person name="Land M."/>
            <person name="Hauser L."/>
            <person name="Kyrpides N."/>
            <person name="Ivanova N."/>
            <person name="Pagani I."/>
            <person name="Jebbar M."/>
            <person name="Vannier P."/>
            <person name="Oger P."/>
            <person name="Cario A."/>
            <person name="Bartlett D."/>
            <person name="Noll K.M."/>
            <person name="Woyke T."/>
        </authorList>
    </citation>
    <scope>NUCLEOTIDE SEQUENCE [LARGE SCALE GENOMIC DNA]</scope>
    <source>
        <strain evidence="5">DSM 14283 / JCM 11233 / KA3</strain>
    </source>
</reference>
<evidence type="ECO:0000256" key="2">
    <source>
        <dbReference type="SAM" id="MobiDB-lite"/>
    </source>
</evidence>
<feature type="compositionally biased region" description="Acidic residues" evidence="2">
    <location>
        <begin position="321"/>
        <end position="344"/>
    </location>
</feature>
<feature type="compositionally biased region" description="Pro residues" evidence="2">
    <location>
        <begin position="242"/>
        <end position="253"/>
    </location>
</feature>
<dbReference type="PROSITE" id="PS50005">
    <property type="entry name" value="TPR"/>
    <property type="match status" value="1"/>
</dbReference>
<organism evidence="4 5">
    <name type="scientific">Marinitoga piezophila (strain DSM 14283 / JCM 11233 / KA3)</name>
    <dbReference type="NCBI Taxonomy" id="443254"/>
    <lineage>
        <taxon>Bacteria</taxon>
        <taxon>Thermotogati</taxon>
        <taxon>Thermotogota</taxon>
        <taxon>Thermotogae</taxon>
        <taxon>Petrotogales</taxon>
        <taxon>Petrotogaceae</taxon>
        <taxon>Marinitoga</taxon>
    </lineage>
</organism>
<dbReference type="AlphaFoldDB" id="H2J6A7"/>
<keyword evidence="5" id="KW-1185">Reference proteome</keyword>
<protein>
    <submittedName>
        <fullName evidence="4">Uncharacterized protein</fullName>
    </submittedName>
</protein>
<keyword evidence="3" id="KW-0472">Membrane</keyword>
<feature type="region of interest" description="Disordered" evidence="2">
    <location>
        <begin position="222"/>
        <end position="257"/>
    </location>
</feature>
<dbReference type="SMART" id="SM00028">
    <property type="entry name" value="TPR"/>
    <property type="match status" value="2"/>
</dbReference>
<dbReference type="KEGG" id="mpz:Marpi_1874"/>
<dbReference type="InterPro" id="IPR019734">
    <property type="entry name" value="TPR_rpt"/>
</dbReference>